<gene>
    <name evidence="2" type="ORF">C1Y40_05820</name>
</gene>
<protein>
    <submittedName>
        <fullName evidence="2">Uncharacterized protein</fullName>
    </submittedName>
</protein>
<proteinExistence type="predicted"/>
<dbReference type="EMBL" id="PPEA01001048">
    <property type="protein sequence ID" value="PQM44022.1"/>
    <property type="molecule type" value="Genomic_DNA"/>
</dbReference>
<sequence length="66" mass="7007">MPRGSFIHSAKLTMAVCTTSATLARWEASRSAKNGNRSPITDTASVANRPEYCLSRRSSDSGTASS</sequence>
<evidence type="ECO:0000256" key="1">
    <source>
        <dbReference type="SAM" id="MobiDB-lite"/>
    </source>
</evidence>
<accession>A0A2S8BBJ3</accession>
<comment type="caution">
    <text evidence="2">The sequence shown here is derived from an EMBL/GenBank/DDBJ whole genome shotgun (WGS) entry which is preliminary data.</text>
</comment>
<reference evidence="2 3" key="1">
    <citation type="journal article" date="2017" name="Int. J. Syst. Evol. Microbiol.">
        <title>Mycobacterium talmoniae sp. nov., a slowly growing mycobacterium isolated from human respiratory samples.</title>
        <authorList>
            <person name="Davidson R.M."/>
            <person name="DeGroote M.A."/>
            <person name="Marola J.L."/>
            <person name="Buss S."/>
            <person name="Jones V."/>
            <person name="McNeil M.R."/>
            <person name="Freifeld A.G."/>
            <person name="Elaine Epperson L."/>
            <person name="Hasan N.A."/>
            <person name="Jackson M."/>
            <person name="Iwen P.C."/>
            <person name="Salfinger M."/>
            <person name="Strong M."/>
        </authorList>
    </citation>
    <scope>NUCLEOTIDE SEQUENCE [LARGE SCALE GENOMIC DNA]</scope>
    <source>
        <strain evidence="2 3">ATCC BAA-2683</strain>
    </source>
</reference>
<feature type="region of interest" description="Disordered" evidence="1">
    <location>
        <begin position="29"/>
        <end position="66"/>
    </location>
</feature>
<dbReference type="AlphaFoldDB" id="A0A2S8BBJ3"/>
<organism evidence="2 3">
    <name type="scientific">Mycobacterium talmoniae</name>
    <dbReference type="NCBI Taxonomy" id="1858794"/>
    <lineage>
        <taxon>Bacteria</taxon>
        <taxon>Bacillati</taxon>
        <taxon>Actinomycetota</taxon>
        <taxon>Actinomycetes</taxon>
        <taxon>Mycobacteriales</taxon>
        <taxon>Mycobacteriaceae</taxon>
        <taxon>Mycobacterium</taxon>
    </lineage>
</organism>
<evidence type="ECO:0000313" key="2">
    <source>
        <dbReference type="EMBL" id="PQM44022.1"/>
    </source>
</evidence>
<evidence type="ECO:0000313" key="3">
    <source>
        <dbReference type="Proteomes" id="UP000238296"/>
    </source>
</evidence>
<name>A0A2S8BBJ3_9MYCO</name>
<dbReference type="Proteomes" id="UP000238296">
    <property type="component" value="Unassembled WGS sequence"/>
</dbReference>
<feature type="compositionally biased region" description="Polar residues" evidence="1">
    <location>
        <begin position="31"/>
        <end position="46"/>
    </location>
</feature>